<dbReference type="AlphaFoldDB" id="A0A8J7UVR0"/>
<dbReference type="Pfam" id="PF09723">
    <property type="entry name" value="Zn_ribbon_8"/>
    <property type="match status" value="1"/>
</dbReference>
<evidence type="ECO:0000259" key="2">
    <source>
        <dbReference type="SMART" id="SM00834"/>
    </source>
</evidence>
<name>A0A8J7UVR0_9BACT</name>
<feature type="compositionally biased region" description="Polar residues" evidence="1">
    <location>
        <begin position="60"/>
        <end position="69"/>
    </location>
</feature>
<organism evidence="3 4">
    <name type="scientific">Natronogracilivirga saccharolytica</name>
    <dbReference type="NCBI Taxonomy" id="2812953"/>
    <lineage>
        <taxon>Bacteria</taxon>
        <taxon>Pseudomonadati</taxon>
        <taxon>Balneolota</taxon>
        <taxon>Balneolia</taxon>
        <taxon>Balneolales</taxon>
        <taxon>Cyclonatronaceae</taxon>
        <taxon>Natronogracilivirga</taxon>
    </lineage>
</organism>
<reference evidence="3" key="1">
    <citation type="submission" date="2021-02" db="EMBL/GenBank/DDBJ databases">
        <title>Natronogracilivirga saccharolytica gen. nov. sp. nov. a new anaerobic, haloalkiliphilic carbohydrate-fermenting bacterium from soda lake and proposing of Cyclonatronumiaceae fam. nov. in the phylum Balneolaeota.</title>
        <authorList>
            <person name="Zhilina T.N."/>
            <person name="Sorokin D.Y."/>
            <person name="Zavarzina D.G."/>
            <person name="Toshchakov S.V."/>
            <person name="Kublanov I.V."/>
        </authorList>
    </citation>
    <scope>NUCLEOTIDE SEQUENCE</scope>
    <source>
        <strain evidence="3">Z-1702</strain>
    </source>
</reference>
<evidence type="ECO:0000313" key="3">
    <source>
        <dbReference type="EMBL" id="MBP3192812.1"/>
    </source>
</evidence>
<accession>A0A8J7UVR0</accession>
<evidence type="ECO:0000313" key="4">
    <source>
        <dbReference type="Proteomes" id="UP000673975"/>
    </source>
</evidence>
<feature type="region of interest" description="Disordered" evidence="1">
    <location>
        <begin position="58"/>
        <end position="108"/>
    </location>
</feature>
<proteinExistence type="predicted"/>
<dbReference type="EMBL" id="JAFIDN010000006">
    <property type="protein sequence ID" value="MBP3192812.1"/>
    <property type="molecule type" value="Genomic_DNA"/>
</dbReference>
<dbReference type="NCBIfam" id="TIGR02605">
    <property type="entry name" value="CxxC_CxxC_SSSS"/>
    <property type="match status" value="1"/>
</dbReference>
<dbReference type="Proteomes" id="UP000673975">
    <property type="component" value="Unassembled WGS sequence"/>
</dbReference>
<evidence type="ECO:0000256" key="1">
    <source>
        <dbReference type="SAM" id="MobiDB-lite"/>
    </source>
</evidence>
<dbReference type="InterPro" id="IPR013429">
    <property type="entry name" value="Regulatory_FmdB_Zinc_ribbon"/>
</dbReference>
<dbReference type="SMART" id="SM00834">
    <property type="entry name" value="CxxC_CXXC_SSSS"/>
    <property type="match status" value="1"/>
</dbReference>
<keyword evidence="4" id="KW-1185">Reference proteome</keyword>
<gene>
    <name evidence="3" type="ORF">NATSA_09065</name>
</gene>
<dbReference type="RefSeq" id="WP_210511871.1">
    <property type="nucleotide sequence ID" value="NZ_JAFIDN010000006.1"/>
</dbReference>
<protein>
    <submittedName>
        <fullName evidence="3">Zinc ribbon domain-containing protein</fullName>
    </submittedName>
</protein>
<feature type="compositionally biased region" description="Low complexity" evidence="1">
    <location>
        <begin position="76"/>
        <end position="98"/>
    </location>
</feature>
<feature type="domain" description="Putative regulatory protein FmdB zinc ribbon" evidence="2">
    <location>
        <begin position="1"/>
        <end position="40"/>
    </location>
</feature>
<dbReference type="PANTHER" id="PTHR34404">
    <property type="entry name" value="REGULATORY PROTEIN, FMDB FAMILY"/>
    <property type="match status" value="1"/>
</dbReference>
<dbReference type="PANTHER" id="PTHR34404:SF2">
    <property type="entry name" value="CONSERVED SERINE RICH PROTEIN"/>
    <property type="match status" value="1"/>
</dbReference>
<comment type="caution">
    <text evidence="3">The sequence shown here is derived from an EMBL/GenBank/DDBJ whole genome shotgun (WGS) entry which is preliminary data.</text>
</comment>
<sequence>MPTYQYKREDGTTFEIIQKISDEALKTCPQTGQKVRRVITGGGGVVYKGSGWYVTDYKNKSNGNGSAAQKASGGDSSAKTSGNAAGAAGANGSSTASSDKAASENGSK</sequence>